<dbReference type="Ensembl" id="ENSPEMT00000035794.1">
    <property type="protein sequence ID" value="ENSPEMP00000030614.1"/>
    <property type="gene ID" value="ENSPEMG00000019039.2"/>
</dbReference>
<organism evidence="2 3">
    <name type="scientific">Peromyscus maniculatus bairdii</name>
    <name type="common">Prairie deer mouse</name>
    <dbReference type="NCBI Taxonomy" id="230844"/>
    <lineage>
        <taxon>Eukaryota</taxon>
        <taxon>Metazoa</taxon>
        <taxon>Chordata</taxon>
        <taxon>Craniata</taxon>
        <taxon>Vertebrata</taxon>
        <taxon>Euteleostomi</taxon>
        <taxon>Mammalia</taxon>
        <taxon>Eutheria</taxon>
        <taxon>Euarchontoglires</taxon>
        <taxon>Glires</taxon>
        <taxon>Rodentia</taxon>
        <taxon>Myomorpha</taxon>
        <taxon>Muroidea</taxon>
        <taxon>Cricetidae</taxon>
        <taxon>Neotominae</taxon>
        <taxon>Peromyscus</taxon>
    </lineage>
</organism>
<dbReference type="PANTHER" id="PTHR13390">
    <property type="entry name" value="LIPASE"/>
    <property type="match status" value="1"/>
</dbReference>
<evidence type="ECO:0000313" key="3">
    <source>
        <dbReference type="Proteomes" id="UP000694547"/>
    </source>
</evidence>
<dbReference type="GO" id="GO:0019915">
    <property type="term" value="P:lipid storage"/>
    <property type="evidence" value="ECO:0007669"/>
    <property type="project" value="InterPro"/>
</dbReference>
<evidence type="ECO:0000313" key="2">
    <source>
        <dbReference type="Ensembl" id="ENSPEMP00000030614.1"/>
    </source>
</evidence>
<reference evidence="2" key="2">
    <citation type="submission" date="2025-08" db="UniProtKB">
        <authorList>
            <consortium name="Ensembl"/>
        </authorList>
    </citation>
    <scope>IDENTIFICATION</scope>
</reference>
<proteinExistence type="predicted"/>
<dbReference type="Proteomes" id="UP000694547">
    <property type="component" value="Chromosome 22"/>
</dbReference>
<dbReference type="GO" id="GO:0005811">
    <property type="term" value="C:lipid droplet"/>
    <property type="evidence" value="ECO:0007669"/>
    <property type="project" value="InterPro"/>
</dbReference>
<evidence type="ECO:0008006" key="4">
    <source>
        <dbReference type="Google" id="ProtNLM"/>
    </source>
</evidence>
<dbReference type="GeneTree" id="ENSGT00390000009688"/>
<reference evidence="2" key="3">
    <citation type="submission" date="2025-09" db="UniProtKB">
        <authorList>
            <consortium name="Ensembl"/>
        </authorList>
    </citation>
    <scope>IDENTIFICATION</scope>
</reference>
<dbReference type="AlphaFoldDB" id="A0A8C8UKA6"/>
<dbReference type="InterPro" id="IPR019363">
    <property type="entry name" value="LDAH"/>
</dbReference>
<reference evidence="2 3" key="1">
    <citation type="submission" date="2018-10" db="EMBL/GenBank/DDBJ databases">
        <title>Improved assembly of the deer mouse Peromyscus maniculatus genome.</title>
        <authorList>
            <person name="Lassance J.-M."/>
            <person name="Hoekstra H.E."/>
        </authorList>
    </citation>
    <scope>NUCLEOTIDE SEQUENCE [LARGE SCALE GENOMIC DNA]</scope>
</reference>
<dbReference type="PANTHER" id="PTHR13390:SF0">
    <property type="entry name" value="LIPID DROPLET-ASSOCIATED HYDROLASE"/>
    <property type="match status" value="1"/>
</dbReference>
<dbReference type="GO" id="GO:0016298">
    <property type="term" value="F:lipase activity"/>
    <property type="evidence" value="ECO:0007669"/>
    <property type="project" value="InterPro"/>
</dbReference>
<accession>A0A8C8UKA6</accession>
<sequence>MASEVQEEIPVHEEFFLCGGVETQILKCGPWTNLFDTQSVTRPKLLIFIIPGNPGFSPFYLPFAKNLYSLTKGSFPVWMISHAGFTLVPKDKKILTAPDVVGWWECTTMPNSSLDFKCPQNVLLRDWSPVQQFSEVRVGPVEVIMSGGL</sequence>
<keyword evidence="1" id="KW-0378">Hydrolase</keyword>
<protein>
    <recommendedName>
        <fullName evidence="4">Lipid droplet-associated hydrolase</fullName>
    </recommendedName>
</protein>
<dbReference type="Pfam" id="PF10230">
    <property type="entry name" value="LIDHydrolase"/>
    <property type="match status" value="1"/>
</dbReference>
<name>A0A8C8UKA6_PERMB</name>
<keyword evidence="3" id="KW-1185">Reference proteome</keyword>
<evidence type="ECO:0000256" key="1">
    <source>
        <dbReference type="ARBA" id="ARBA00022801"/>
    </source>
</evidence>